<comment type="caution">
    <text evidence="2">The sequence shown here is derived from an EMBL/GenBank/DDBJ whole genome shotgun (WGS) entry which is preliminary data.</text>
</comment>
<dbReference type="Proteomes" id="UP000661691">
    <property type="component" value="Unassembled WGS sequence"/>
</dbReference>
<sequence length="55" mass="6001">MSKKNPSFLGPNDIVTTNTGHPDPHDEGDNNMVSEGSLYAVSYYNVLEEELGTES</sequence>
<evidence type="ECO:0000256" key="1">
    <source>
        <dbReference type="SAM" id="MobiDB-lite"/>
    </source>
</evidence>
<evidence type="ECO:0000313" key="3">
    <source>
        <dbReference type="Proteomes" id="UP000661691"/>
    </source>
</evidence>
<dbReference type="AlphaFoldDB" id="A0A926N610"/>
<reference evidence="2" key="1">
    <citation type="submission" date="2020-09" db="EMBL/GenBank/DDBJ databases">
        <title>A novel bacterium of genus Hazenella, isolated from South China Sea.</title>
        <authorList>
            <person name="Huang H."/>
            <person name="Mo K."/>
            <person name="Hu Y."/>
        </authorList>
    </citation>
    <scope>NUCLEOTIDE SEQUENCE</scope>
    <source>
        <strain evidence="2">IB182357</strain>
    </source>
</reference>
<feature type="region of interest" description="Disordered" evidence="1">
    <location>
        <begin position="1"/>
        <end position="33"/>
    </location>
</feature>
<proteinExistence type="predicted"/>
<accession>A0A926N610</accession>
<dbReference type="RefSeq" id="WP_191140608.1">
    <property type="nucleotide sequence ID" value="NZ_JACXAG020000007.1"/>
</dbReference>
<organism evidence="2 3">
    <name type="scientific">Polycladospora coralii</name>
    <dbReference type="NCBI Taxonomy" id="2771432"/>
    <lineage>
        <taxon>Bacteria</taxon>
        <taxon>Bacillati</taxon>
        <taxon>Bacillota</taxon>
        <taxon>Bacilli</taxon>
        <taxon>Bacillales</taxon>
        <taxon>Thermoactinomycetaceae</taxon>
        <taxon>Polycladospora</taxon>
    </lineage>
</organism>
<protein>
    <submittedName>
        <fullName evidence="2">Uncharacterized protein</fullName>
    </submittedName>
</protein>
<evidence type="ECO:0000313" key="2">
    <source>
        <dbReference type="EMBL" id="MBD1372319.1"/>
    </source>
</evidence>
<keyword evidence="3" id="KW-1185">Reference proteome</keyword>
<dbReference type="EMBL" id="JACXAH010000010">
    <property type="protein sequence ID" value="MBD1372319.1"/>
    <property type="molecule type" value="Genomic_DNA"/>
</dbReference>
<gene>
    <name evidence="2" type="ORF">IC620_08115</name>
</gene>
<name>A0A926N610_9BACL</name>